<dbReference type="GO" id="GO:0000166">
    <property type="term" value="F:nucleotide binding"/>
    <property type="evidence" value="ECO:0007669"/>
    <property type="project" value="InterPro"/>
</dbReference>
<feature type="compositionally biased region" description="Basic and acidic residues" evidence="1">
    <location>
        <begin position="1"/>
        <end position="20"/>
    </location>
</feature>
<dbReference type="AlphaFoldDB" id="A0A8H6YHD8"/>
<evidence type="ECO:0000313" key="3">
    <source>
        <dbReference type="Proteomes" id="UP000623467"/>
    </source>
</evidence>
<dbReference type="InterPro" id="IPR010995">
    <property type="entry name" value="DNA_repair_Rad51/TF_NusA_a-hlx"/>
</dbReference>
<feature type="region of interest" description="Disordered" evidence="1">
    <location>
        <begin position="132"/>
        <end position="151"/>
    </location>
</feature>
<comment type="caution">
    <text evidence="2">The sequence shown here is derived from an EMBL/GenBank/DDBJ whole genome shotgun (WGS) entry which is preliminary data.</text>
</comment>
<protein>
    <submittedName>
        <fullName evidence="2">Uncharacterized protein</fullName>
    </submittedName>
</protein>
<feature type="compositionally biased region" description="Gly residues" evidence="1">
    <location>
        <begin position="132"/>
        <end position="143"/>
    </location>
</feature>
<dbReference type="OrthoDB" id="3054606at2759"/>
<dbReference type="SUPFAM" id="SSF47794">
    <property type="entry name" value="Rad51 N-terminal domain-like"/>
    <property type="match status" value="1"/>
</dbReference>
<dbReference type="EMBL" id="JACAZH010000009">
    <property type="protein sequence ID" value="KAF7358597.1"/>
    <property type="molecule type" value="Genomic_DNA"/>
</dbReference>
<feature type="region of interest" description="Disordered" evidence="1">
    <location>
        <begin position="1"/>
        <end position="27"/>
    </location>
</feature>
<evidence type="ECO:0000313" key="2">
    <source>
        <dbReference type="EMBL" id="KAF7358597.1"/>
    </source>
</evidence>
<keyword evidence="3" id="KW-1185">Reference proteome</keyword>
<organism evidence="2 3">
    <name type="scientific">Mycena sanguinolenta</name>
    <dbReference type="NCBI Taxonomy" id="230812"/>
    <lineage>
        <taxon>Eukaryota</taxon>
        <taxon>Fungi</taxon>
        <taxon>Dikarya</taxon>
        <taxon>Basidiomycota</taxon>
        <taxon>Agaricomycotina</taxon>
        <taxon>Agaricomycetes</taxon>
        <taxon>Agaricomycetidae</taxon>
        <taxon>Agaricales</taxon>
        <taxon>Marasmiineae</taxon>
        <taxon>Mycenaceae</taxon>
        <taxon>Mycena</taxon>
    </lineage>
</organism>
<sequence length="396" mass="41500">MFPRIHVGEKGSGHDNESRTGGEGGMGQGFKAAELLVSIREGGRTAVRDLDMKMDIFCHYYGLGQELAGLLQTHHFKSPASLLHVTNVELLEDGFKIGHVAELKRALRQMVGKELDEGGGCKPELIGGIGDKGGHGGQVGGKGGDGEASKVPPTLHSRFGNISGKMFHYAIWDSFTEILLGGFGGEGGTSGCRNLQTPRVPNEATAWSKIQKILRRGAGGQGGTSRQNSQTPRDPKEVAAYAVFQTMIPFSLNIDAGGTWITGGVGGMGGNGTHRGGKGGIGEASDIPIGRVSFYTKIFGGIGGEGGTGGHFGGTGGKGQGTAFHEPLGNADGKTLTAKPLSDLLIDENLRKRLRQQGFITAGALFFVTGRDLLDIDDFKRGDIGALKDALANLRF</sequence>
<reference evidence="2" key="1">
    <citation type="submission" date="2020-05" db="EMBL/GenBank/DDBJ databases">
        <title>Mycena genomes resolve the evolution of fungal bioluminescence.</title>
        <authorList>
            <person name="Tsai I.J."/>
        </authorList>
    </citation>
    <scope>NUCLEOTIDE SEQUENCE</scope>
    <source>
        <strain evidence="2">160909Yilan</strain>
    </source>
</reference>
<evidence type="ECO:0000256" key="1">
    <source>
        <dbReference type="SAM" id="MobiDB-lite"/>
    </source>
</evidence>
<gene>
    <name evidence="2" type="ORF">MSAN_01198200</name>
</gene>
<accession>A0A8H6YHD8</accession>
<name>A0A8H6YHD8_9AGAR</name>
<feature type="region of interest" description="Disordered" evidence="1">
    <location>
        <begin position="216"/>
        <end position="235"/>
    </location>
</feature>
<proteinExistence type="predicted"/>
<dbReference type="Proteomes" id="UP000623467">
    <property type="component" value="Unassembled WGS sequence"/>
</dbReference>